<accession>A0A410GEE5</accession>
<reference evidence="2 3" key="1">
    <citation type="submission" date="2017-08" db="EMBL/GenBank/DDBJ databases">
        <authorList>
            <person name="Park S.-J."/>
            <person name="Kim H."/>
        </authorList>
    </citation>
    <scope>NUCLEOTIDE SEQUENCE [LARGE SCALE GENOMIC DNA]</scope>
    <source>
        <strain evidence="3">ye3</strain>
    </source>
</reference>
<evidence type="ECO:0000313" key="3">
    <source>
        <dbReference type="Proteomes" id="UP000283474"/>
    </source>
</evidence>
<protein>
    <recommendedName>
        <fullName evidence="1">Hydantoinase B/oxoprolinase domain-containing protein</fullName>
    </recommendedName>
</protein>
<evidence type="ECO:0000259" key="1">
    <source>
        <dbReference type="Pfam" id="PF02538"/>
    </source>
</evidence>
<keyword evidence="3" id="KW-1185">Reference proteome</keyword>
<evidence type="ECO:0000313" key="2">
    <source>
        <dbReference type="EMBL" id="QAA94635.1"/>
    </source>
</evidence>
<dbReference type="AlphaFoldDB" id="A0A410GEE5"/>
<dbReference type="KEGG" id="pus:CKA81_12910"/>
<dbReference type="OrthoDB" id="8612863at2"/>
<name>A0A410GEE5_9BURK</name>
<dbReference type="GO" id="GO:0003824">
    <property type="term" value="F:catalytic activity"/>
    <property type="evidence" value="ECO:0007669"/>
    <property type="project" value="InterPro"/>
</dbReference>
<dbReference type="InterPro" id="IPR003692">
    <property type="entry name" value="Hydantoinase_B"/>
</dbReference>
<dbReference type="EMBL" id="CP022987">
    <property type="protein sequence ID" value="QAA94635.1"/>
    <property type="molecule type" value="Genomic_DNA"/>
</dbReference>
<organism evidence="2 3">
    <name type="scientific">Pollutimonas thiosulfatoxidans</name>
    <dbReference type="NCBI Taxonomy" id="2028345"/>
    <lineage>
        <taxon>Bacteria</taxon>
        <taxon>Pseudomonadati</taxon>
        <taxon>Pseudomonadota</taxon>
        <taxon>Betaproteobacteria</taxon>
        <taxon>Burkholderiales</taxon>
        <taxon>Alcaligenaceae</taxon>
        <taxon>Pollutimonas</taxon>
    </lineage>
</organism>
<dbReference type="Proteomes" id="UP000283474">
    <property type="component" value="Chromosome"/>
</dbReference>
<sequence>MRQHICREDSMSVDPITLAVMRGNLEQIADDMDTVLGASAISSIIADAWDLASGVFHPETGEVIAQGPNGLPIFIVVMQHTVQHVLAAFPPETMRPGDVFIVNDPYSGARTPWT</sequence>
<feature type="domain" description="Hydantoinase B/oxoprolinase" evidence="1">
    <location>
        <begin position="14"/>
        <end position="109"/>
    </location>
</feature>
<dbReference type="Pfam" id="PF02538">
    <property type="entry name" value="Hydantoinase_B"/>
    <property type="match status" value="1"/>
</dbReference>
<proteinExistence type="predicted"/>
<gene>
    <name evidence="2" type="ORF">CKA81_12910</name>
</gene>